<evidence type="ECO:0000313" key="2">
    <source>
        <dbReference type="EMBL" id="MCY1715218.1"/>
    </source>
</evidence>
<dbReference type="EMBL" id="JAPOHA010000018">
    <property type="protein sequence ID" value="MCY1715218.1"/>
    <property type="molecule type" value="Genomic_DNA"/>
</dbReference>
<proteinExistence type="predicted"/>
<evidence type="ECO:0000256" key="1">
    <source>
        <dbReference type="SAM" id="MobiDB-lite"/>
    </source>
</evidence>
<sequence length="227" mass="26077">MRIKNQRDFEGLIRRYDGGGGNPNPNPDPNPEPVPQPDPTPLNFDDLIKNDKAFQSWLDKRVTAATDTAVQNAQLKWSKLHDDKLSEAERLKNMTAEEKAAYFQKKFEDAQNAQQRKDNARTLEKETGKMFSESKIPIELLSTIDFENATAEQVKERVTLLSGYEIYPKGTFESRLEEALNAKLRQPSPETHHDPKTVTKADFDKMGYKEQVEFKAQNPELYKTFLK</sequence>
<protein>
    <submittedName>
        <fullName evidence="2">DUF4355 domain-containing protein</fullName>
    </submittedName>
</protein>
<organism evidence="2 3">
    <name type="scientific">Caproiciproducens galactitolivorans</name>
    <dbReference type="NCBI Taxonomy" id="642589"/>
    <lineage>
        <taxon>Bacteria</taxon>
        <taxon>Bacillati</taxon>
        <taxon>Bacillota</taxon>
        <taxon>Clostridia</taxon>
        <taxon>Eubacteriales</taxon>
        <taxon>Acutalibacteraceae</taxon>
        <taxon>Caproiciproducens</taxon>
    </lineage>
</organism>
<dbReference type="InterPro" id="IPR025580">
    <property type="entry name" value="Gp46"/>
</dbReference>
<feature type="compositionally biased region" description="Pro residues" evidence="1">
    <location>
        <begin position="24"/>
        <end position="40"/>
    </location>
</feature>
<name>A0ABT4BWE4_9FIRM</name>
<reference evidence="2 3" key="1">
    <citation type="submission" date="2022-11" db="EMBL/GenBank/DDBJ databases">
        <authorList>
            <person name="Caiyu Z."/>
        </authorList>
    </citation>
    <scope>NUCLEOTIDE SEQUENCE [LARGE SCALE GENOMIC DNA]</scope>
    <source>
        <strain evidence="2 3">YR-4</strain>
    </source>
</reference>
<dbReference type="Proteomes" id="UP001082703">
    <property type="component" value="Unassembled WGS sequence"/>
</dbReference>
<gene>
    <name evidence="2" type="ORF">OUY18_13265</name>
</gene>
<accession>A0ABT4BWE4</accession>
<dbReference type="Pfam" id="PF14265">
    <property type="entry name" value="DUF4355"/>
    <property type="match status" value="1"/>
</dbReference>
<feature type="region of interest" description="Disordered" evidence="1">
    <location>
        <begin position="1"/>
        <end position="46"/>
    </location>
</feature>
<dbReference type="RefSeq" id="WP_268059254.1">
    <property type="nucleotide sequence ID" value="NZ_JAPOHA010000018.1"/>
</dbReference>
<evidence type="ECO:0000313" key="3">
    <source>
        <dbReference type="Proteomes" id="UP001082703"/>
    </source>
</evidence>
<comment type="caution">
    <text evidence="2">The sequence shown here is derived from an EMBL/GenBank/DDBJ whole genome shotgun (WGS) entry which is preliminary data.</text>
</comment>
<keyword evidence="3" id="KW-1185">Reference proteome</keyword>
<feature type="compositionally biased region" description="Basic and acidic residues" evidence="1">
    <location>
        <begin position="1"/>
        <end position="17"/>
    </location>
</feature>